<keyword evidence="2" id="KW-1185">Reference proteome</keyword>
<sequence length="85" mass="9925">MTRTNSAQVLLELAHPHEWRRNRTVWYATAGEQVAAFPIDEERLTVTFGRDLTCSVRLYYPEIDALHAEIVVLERKMHGLFAYIH</sequence>
<proteinExistence type="predicted"/>
<dbReference type="SUPFAM" id="SSF49879">
    <property type="entry name" value="SMAD/FHA domain"/>
    <property type="match status" value="1"/>
</dbReference>
<dbReference type="InterPro" id="IPR008984">
    <property type="entry name" value="SMAD_FHA_dom_sf"/>
</dbReference>
<evidence type="ECO:0000313" key="1">
    <source>
        <dbReference type="EMBL" id="KAG1778894.1"/>
    </source>
</evidence>
<evidence type="ECO:0000313" key="2">
    <source>
        <dbReference type="Proteomes" id="UP000714275"/>
    </source>
</evidence>
<protein>
    <submittedName>
        <fullName evidence="1">Uncharacterized protein</fullName>
    </submittedName>
</protein>
<organism evidence="1 2">
    <name type="scientific">Suillus placidus</name>
    <dbReference type="NCBI Taxonomy" id="48579"/>
    <lineage>
        <taxon>Eukaryota</taxon>
        <taxon>Fungi</taxon>
        <taxon>Dikarya</taxon>
        <taxon>Basidiomycota</taxon>
        <taxon>Agaricomycotina</taxon>
        <taxon>Agaricomycetes</taxon>
        <taxon>Agaricomycetidae</taxon>
        <taxon>Boletales</taxon>
        <taxon>Suillineae</taxon>
        <taxon>Suillaceae</taxon>
        <taxon>Suillus</taxon>
    </lineage>
</organism>
<reference evidence="1" key="1">
    <citation type="journal article" date="2020" name="New Phytol.">
        <title>Comparative genomics reveals dynamic genome evolution in host specialist ectomycorrhizal fungi.</title>
        <authorList>
            <person name="Lofgren L.A."/>
            <person name="Nguyen N.H."/>
            <person name="Vilgalys R."/>
            <person name="Ruytinx J."/>
            <person name="Liao H.L."/>
            <person name="Branco S."/>
            <person name="Kuo A."/>
            <person name="LaButti K."/>
            <person name="Lipzen A."/>
            <person name="Andreopoulos W."/>
            <person name="Pangilinan J."/>
            <person name="Riley R."/>
            <person name="Hundley H."/>
            <person name="Na H."/>
            <person name="Barry K."/>
            <person name="Grigoriev I.V."/>
            <person name="Stajich J.E."/>
            <person name="Kennedy P.G."/>
        </authorList>
    </citation>
    <scope>NUCLEOTIDE SEQUENCE</scope>
    <source>
        <strain evidence="1">DOB743</strain>
    </source>
</reference>
<dbReference type="Proteomes" id="UP000714275">
    <property type="component" value="Unassembled WGS sequence"/>
</dbReference>
<name>A0A9P6ZXZ2_9AGAM</name>
<dbReference type="AlphaFoldDB" id="A0A9P6ZXZ2"/>
<accession>A0A9P6ZXZ2</accession>
<dbReference type="EMBL" id="JABBWD010000014">
    <property type="protein sequence ID" value="KAG1778894.1"/>
    <property type="molecule type" value="Genomic_DNA"/>
</dbReference>
<gene>
    <name evidence="1" type="ORF">EV702DRAFT_1092941</name>
</gene>
<dbReference type="Gene3D" id="2.60.200.20">
    <property type="match status" value="1"/>
</dbReference>
<comment type="caution">
    <text evidence="1">The sequence shown here is derived from an EMBL/GenBank/DDBJ whole genome shotgun (WGS) entry which is preliminary data.</text>
</comment>
<dbReference type="OrthoDB" id="6288785at2759"/>